<accession>A0A8B6C5J4</accession>
<dbReference type="EMBL" id="UYJE01001160">
    <property type="protein sequence ID" value="VDH99649.1"/>
    <property type="molecule type" value="Genomic_DNA"/>
</dbReference>
<sequence>MDLPDGKADTIMISLKNFFTTHQLDTNRLIGFGSVIVGRNTGVATQLEAINPEMLNVNCIAHRLALASVQASSNILYLKKFKDIMRQLFYFYQNSAVRMQGLKEIEKLAKQFPSIGTSDAAEEEFTSLRYIIASKMKDQTLRQVLEKTTKMTDLYPILSKYCQIDLEVPVSTSDCERTFSTLNRVRTILRNTQPTHSELPDDNLHGGTFYTEL</sequence>
<organism evidence="3 4">
    <name type="scientific">Mytilus galloprovincialis</name>
    <name type="common">Mediterranean mussel</name>
    <dbReference type="NCBI Taxonomy" id="29158"/>
    <lineage>
        <taxon>Eukaryota</taxon>
        <taxon>Metazoa</taxon>
        <taxon>Spiralia</taxon>
        <taxon>Lophotrochozoa</taxon>
        <taxon>Mollusca</taxon>
        <taxon>Bivalvia</taxon>
        <taxon>Autobranchia</taxon>
        <taxon>Pteriomorphia</taxon>
        <taxon>Mytilida</taxon>
        <taxon>Mytiloidea</taxon>
        <taxon>Mytilidae</taxon>
        <taxon>Mytilinae</taxon>
        <taxon>Mytilus</taxon>
    </lineage>
</organism>
<feature type="region of interest" description="Disordered" evidence="1">
    <location>
        <begin position="193"/>
        <end position="213"/>
    </location>
</feature>
<name>A0A8B6C5J4_MYTGA</name>
<protein>
    <recommendedName>
        <fullName evidence="2">HAT C-terminal dimerisation domain-containing protein</fullName>
    </recommendedName>
</protein>
<reference evidence="3" key="1">
    <citation type="submission" date="2018-11" db="EMBL/GenBank/DDBJ databases">
        <authorList>
            <person name="Alioto T."/>
            <person name="Alioto T."/>
        </authorList>
    </citation>
    <scope>NUCLEOTIDE SEQUENCE</scope>
</reference>
<feature type="domain" description="HAT C-terminal dimerisation" evidence="2">
    <location>
        <begin position="136"/>
        <end position="192"/>
    </location>
</feature>
<evidence type="ECO:0000313" key="4">
    <source>
        <dbReference type="Proteomes" id="UP000596742"/>
    </source>
</evidence>
<evidence type="ECO:0000259" key="2">
    <source>
        <dbReference type="Pfam" id="PF05699"/>
    </source>
</evidence>
<dbReference type="Pfam" id="PF05699">
    <property type="entry name" value="Dimer_Tnp_hAT"/>
    <property type="match status" value="1"/>
</dbReference>
<comment type="caution">
    <text evidence="3">The sequence shown here is derived from an EMBL/GenBank/DDBJ whole genome shotgun (WGS) entry which is preliminary data.</text>
</comment>
<gene>
    <name evidence="3" type="ORF">MGAL_10B035259</name>
</gene>
<evidence type="ECO:0000256" key="1">
    <source>
        <dbReference type="SAM" id="MobiDB-lite"/>
    </source>
</evidence>
<dbReference type="OrthoDB" id="10059291at2759"/>
<dbReference type="AlphaFoldDB" id="A0A8B6C5J4"/>
<evidence type="ECO:0000313" key="3">
    <source>
        <dbReference type="EMBL" id="VDH99649.1"/>
    </source>
</evidence>
<dbReference type="Proteomes" id="UP000596742">
    <property type="component" value="Unassembled WGS sequence"/>
</dbReference>
<dbReference type="InterPro" id="IPR008906">
    <property type="entry name" value="HATC_C_dom"/>
</dbReference>
<keyword evidence="4" id="KW-1185">Reference proteome</keyword>
<dbReference type="PANTHER" id="PTHR46880">
    <property type="entry name" value="RAS-ASSOCIATING DOMAIN-CONTAINING PROTEIN"/>
    <property type="match status" value="1"/>
</dbReference>
<dbReference type="PANTHER" id="PTHR46880:SF5">
    <property type="entry name" value="DUF4371 DOMAIN-CONTAINING PROTEIN"/>
    <property type="match status" value="1"/>
</dbReference>
<dbReference type="GO" id="GO:0046983">
    <property type="term" value="F:protein dimerization activity"/>
    <property type="evidence" value="ECO:0007669"/>
    <property type="project" value="InterPro"/>
</dbReference>
<proteinExistence type="predicted"/>